<name>A0ABN8IG10_9NEOP</name>
<dbReference type="EMBL" id="OW152833">
    <property type="protein sequence ID" value="CAH2054983.1"/>
    <property type="molecule type" value="Genomic_DNA"/>
</dbReference>
<accession>A0ABN8IG10</accession>
<evidence type="ECO:0000313" key="3">
    <source>
        <dbReference type="Proteomes" id="UP000837857"/>
    </source>
</evidence>
<dbReference type="Proteomes" id="UP000837857">
    <property type="component" value="Chromosome 21"/>
</dbReference>
<organism evidence="2 3">
    <name type="scientific">Iphiclides podalirius</name>
    <name type="common">scarce swallowtail</name>
    <dbReference type="NCBI Taxonomy" id="110791"/>
    <lineage>
        <taxon>Eukaryota</taxon>
        <taxon>Metazoa</taxon>
        <taxon>Ecdysozoa</taxon>
        <taxon>Arthropoda</taxon>
        <taxon>Hexapoda</taxon>
        <taxon>Insecta</taxon>
        <taxon>Pterygota</taxon>
        <taxon>Neoptera</taxon>
        <taxon>Endopterygota</taxon>
        <taxon>Lepidoptera</taxon>
        <taxon>Glossata</taxon>
        <taxon>Ditrysia</taxon>
        <taxon>Papilionoidea</taxon>
        <taxon>Papilionidae</taxon>
        <taxon>Papilioninae</taxon>
        <taxon>Iphiclides</taxon>
    </lineage>
</organism>
<proteinExistence type="predicted"/>
<evidence type="ECO:0000256" key="1">
    <source>
        <dbReference type="SAM" id="MobiDB-lite"/>
    </source>
</evidence>
<evidence type="ECO:0000313" key="2">
    <source>
        <dbReference type="EMBL" id="CAH2054983.1"/>
    </source>
</evidence>
<sequence>MQTAPKRTRWRSEYARGQHLPHAIGCSDQAKGAPSHWPPLRANNLAEDQVGGTTREVENALDAPLGVDGAIKALCRRTTGVGICIKIHPHAALIERVQSNEQVQA</sequence>
<reference evidence="2" key="1">
    <citation type="submission" date="2022-03" db="EMBL/GenBank/DDBJ databases">
        <authorList>
            <person name="Martin H S."/>
        </authorList>
    </citation>
    <scope>NUCLEOTIDE SEQUENCE</scope>
</reference>
<feature type="non-terminal residue" evidence="2">
    <location>
        <position position="1"/>
    </location>
</feature>
<protein>
    <submittedName>
        <fullName evidence="2">Uncharacterized protein</fullName>
    </submittedName>
</protein>
<gene>
    <name evidence="2" type="ORF">IPOD504_LOCUS8874</name>
</gene>
<feature type="region of interest" description="Disordered" evidence="1">
    <location>
        <begin position="24"/>
        <end position="43"/>
    </location>
</feature>
<keyword evidence="3" id="KW-1185">Reference proteome</keyword>